<organism evidence="1 2">
    <name type="scientific">Limosa lapponica baueri</name>
    <dbReference type="NCBI Taxonomy" id="1758121"/>
    <lineage>
        <taxon>Eukaryota</taxon>
        <taxon>Metazoa</taxon>
        <taxon>Chordata</taxon>
        <taxon>Craniata</taxon>
        <taxon>Vertebrata</taxon>
        <taxon>Euteleostomi</taxon>
        <taxon>Archelosauria</taxon>
        <taxon>Archosauria</taxon>
        <taxon>Dinosauria</taxon>
        <taxon>Saurischia</taxon>
        <taxon>Theropoda</taxon>
        <taxon>Coelurosauria</taxon>
        <taxon>Aves</taxon>
        <taxon>Neognathae</taxon>
        <taxon>Neoaves</taxon>
        <taxon>Charadriiformes</taxon>
        <taxon>Scolopacidae</taxon>
        <taxon>Limosa</taxon>
    </lineage>
</organism>
<reference evidence="2" key="2">
    <citation type="submission" date="2017-12" db="EMBL/GenBank/DDBJ databases">
        <title>Genome sequence of the Bar-tailed Godwit (Limosa lapponica baueri).</title>
        <authorList>
            <person name="Lima N.C.B."/>
            <person name="Parody-Merino A.M."/>
            <person name="Battley P.F."/>
            <person name="Fidler A.E."/>
            <person name="Prosdocimi F."/>
        </authorList>
    </citation>
    <scope>NUCLEOTIDE SEQUENCE [LARGE SCALE GENOMIC DNA]</scope>
</reference>
<dbReference type="AlphaFoldDB" id="A0A2I0UD71"/>
<reference evidence="2" key="1">
    <citation type="submission" date="2017-11" db="EMBL/GenBank/DDBJ databases">
        <authorList>
            <person name="Lima N.C."/>
            <person name="Parody-Merino A.M."/>
            <person name="Battley P.F."/>
            <person name="Fidler A.E."/>
            <person name="Prosdocimi F."/>
        </authorList>
    </citation>
    <scope>NUCLEOTIDE SEQUENCE [LARGE SCALE GENOMIC DNA]</scope>
</reference>
<name>A0A2I0UD71_LIMLA</name>
<proteinExistence type="predicted"/>
<evidence type="ECO:0000313" key="2">
    <source>
        <dbReference type="Proteomes" id="UP000233556"/>
    </source>
</evidence>
<gene>
    <name evidence="1" type="ORF">llap_5708</name>
</gene>
<dbReference type="OrthoDB" id="6152807at2759"/>
<sequence>MCTRLQDYDIIGIKETWCDDWSVGMEGHWLFMKEKQGRRDGGLALYVDGQLECMDLQLGMDKNQTER</sequence>
<dbReference type="EMBL" id="KZ505858">
    <property type="protein sequence ID" value="PKU43989.1"/>
    <property type="molecule type" value="Genomic_DNA"/>
</dbReference>
<keyword evidence="2" id="KW-1185">Reference proteome</keyword>
<protein>
    <submittedName>
        <fullName evidence="1">Basic proline-rich</fullName>
    </submittedName>
</protein>
<dbReference type="Proteomes" id="UP000233556">
    <property type="component" value="Unassembled WGS sequence"/>
</dbReference>
<accession>A0A2I0UD71</accession>
<evidence type="ECO:0000313" key="1">
    <source>
        <dbReference type="EMBL" id="PKU43989.1"/>
    </source>
</evidence>